<name>A0A1G4G7E8_9BACT</name>
<dbReference type="GO" id="GO:0016301">
    <property type="term" value="F:kinase activity"/>
    <property type="evidence" value="ECO:0007669"/>
    <property type="project" value="UniProtKB-KW"/>
</dbReference>
<dbReference type="RefSeq" id="WP_071136908.1">
    <property type="nucleotide sequence ID" value="NZ_DUQN01000086.1"/>
</dbReference>
<dbReference type="EMBL" id="LT608328">
    <property type="protein sequence ID" value="SCM57997.1"/>
    <property type="molecule type" value="Genomic_DNA"/>
</dbReference>
<dbReference type="AlphaFoldDB" id="A0A1G4G7E8"/>
<dbReference type="EC" id="2.7.6.5" evidence="1"/>
<gene>
    <name evidence="1" type="primary">relA1</name>
    <name evidence="1" type="ORF">ING2E5A_1607</name>
</gene>
<dbReference type="SUPFAM" id="SSF109604">
    <property type="entry name" value="HD-domain/PDEase-like"/>
    <property type="match status" value="1"/>
</dbReference>
<sequence>MTLQEQLIRATGIAAEAHTGQFDKNGQPYLGHVVRVMSAGHTLKEKIAGVLHDVVEDSAWTFEALTNEGFSPEIVEAVKALTHDESETYGEYLVRLAKNPLAVRVKLNDLTDNMDIRRLKELDDKAVARIRRYLNAYKFLTESPTLQTE</sequence>
<reference evidence="1 2" key="1">
    <citation type="submission" date="2016-08" db="EMBL/GenBank/DDBJ databases">
        <authorList>
            <person name="Seilhamer J.J."/>
        </authorList>
    </citation>
    <scope>NUCLEOTIDE SEQUENCE [LARGE SCALE GENOMIC DNA]</scope>
    <source>
        <strain evidence="1">ING2-E5A</strain>
    </source>
</reference>
<keyword evidence="1" id="KW-0808">Transferase</keyword>
<keyword evidence="2" id="KW-1185">Reference proteome</keyword>
<dbReference type="Pfam" id="PF13328">
    <property type="entry name" value="HD_4"/>
    <property type="match status" value="1"/>
</dbReference>
<accession>A0A1G4G7E8</accession>
<protein>
    <submittedName>
        <fullName evidence="1">GTP pyrophosphokinase</fullName>
        <ecNumber evidence="1">2.7.6.5</ecNumber>
    </submittedName>
</protein>
<dbReference type="Gene3D" id="1.10.3210.10">
    <property type="entry name" value="Hypothetical protein af1432"/>
    <property type="match status" value="1"/>
</dbReference>
<dbReference type="STRING" id="1642646.ING2E5A_1607"/>
<keyword evidence="1" id="KW-0418">Kinase</keyword>
<evidence type="ECO:0000313" key="1">
    <source>
        <dbReference type="EMBL" id="SCM57997.1"/>
    </source>
</evidence>
<proteinExistence type="predicted"/>
<dbReference type="GO" id="GO:0008728">
    <property type="term" value="F:GTP diphosphokinase activity"/>
    <property type="evidence" value="ECO:0007669"/>
    <property type="project" value="UniProtKB-EC"/>
</dbReference>
<evidence type="ECO:0000313" key="2">
    <source>
        <dbReference type="Proteomes" id="UP000178485"/>
    </source>
</evidence>
<dbReference type="Proteomes" id="UP000178485">
    <property type="component" value="Chromosome i"/>
</dbReference>
<dbReference type="KEGG" id="pmuc:ING2E5A_1607"/>
<organism evidence="1 2">
    <name type="scientific">Petrimonas mucosa</name>
    <dbReference type="NCBI Taxonomy" id="1642646"/>
    <lineage>
        <taxon>Bacteria</taxon>
        <taxon>Pseudomonadati</taxon>
        <taxon>Bacteroidota</taxon>
        <taxon>Bacteroidia</taxon>
        <taxon>Bacteroidales</taxon>
        <taxon>Dysgonomonadaceae</taxon>
        <taxon>Petrimonas</taxon>
    </lineage>
</organism>